<dbReference type="Gramene" id="TraesCLE_scaffold_028391_01G000100.1">
    <property type="protein sequence ID" value="TraesCLE_scaffold_028391_01G000100.1"/>
    <property type="gene ID" value="TraesCLE_scaffold_028391_01G000100"/>
</dbReference>
<dbReference type="Gramene" id="TraesWEE_scaffold_140066_01G000100.1">
    <property type="protein sequence ID" value="TraesWEE_scaffold_140066_01G000100.1"/>
    <property type="gene ID" value="TraesWEE_scaffold_140066_01G000100"/>
</dbReference>
<dbReference type="Gramene" id="TraesCAD_scaffold_042793_01G000700.1">
    <property type="protein sequence ID" value="TraesCAD_scaffold_042793_01G000700.1"/>
    <property type="gene ID" value="TraesCAD_scaffold_042793_01G000700"/>
</dbReference>
<dbReference type="STRING" id="4565.A0A3B6D7P8"/>
<proteinExistence type="predicted"/>
<dbReference type="InterPro" id="IPR025315">
    <property type="entry name" value="DUF4220"/>
</dbReference>
<dbReference type="Gramene" id="TraesCS2D02G021700.1">
    <property type="protein sequence ID" value="TraesCS2D02G021700.1.cds1"/>
    <property type="gene ID" value="TraesCS2D02G021700"/>
</dbReference>
<evidence type="ECO:0000256" key="1">
    <source>
        <dbReference type="SAM" id="Phobius"/>
    </source>
</evidence>
<reference evidence="3" key="2">
    <citation type="submission" date="2018-10" db="UniProtKB">
        <authorList>
            <consortium name="EnsemblPlants"/>
        </authorList>
    </citation>
    <scope>IDENTIFICATION</scope>
</reference>
<dbReference type="Gramene" id="TraesCS2D03G0042000.1">
    <property type="protein sequence ID" value="TraesCS2D03G0042000.1.CDS1"/>
    <property type="gene ID" value="TraesCS2D03G0042000"/>
</dbReference>
<dbReference type="AlphaFoldDB" id="A0A3B6D7P8"/>
<feature type="transmembrane region" description="Helical" evidence="1">
    <location>
        <begin position="26"/>
        <end position="47"/>
    </location>
</feature>
<evidence type="ECO:0000313" key="4">
    <source>
        <dbReference type="Proteomes" id="UP000019116"/>
    </source>
</evidence>
<sequence length="194" mass="21993">MCRVVEMELSLVYDVMHTKAAIAHSWPGYCIRIMSPPFTAAALLLFCSDSKVGESGWDVMVTYALLLVTLILDVGWLLGTLGSTWTCAFLRHRSHWLVWCSLGRCHRQLRSLGFAAVKDPTSYRLWSGIMGQYNLLSENCRGRRASKLVKKLSAEDAWMEYTYGYSESIALSQCLKDLVFQGVREILEEALVRK</sequence>
<dbReference type="Proteomes" id="UP000019116">
    <property type="component" value="Chromosome 2D"/>
</dbReference>
<reference evidence="3" key="1">
    <citation type="submission" date="2018-08" db="EMBL/GenBank/DDBJ databases">
        <authorList>
            <person name="Rossello M."/>
        </authorList>
    </citation>
    <scope>NUCLEOTIDE SEQUENCE [LARGE SCALE GENOMIC DNA]</scope>
    <source>
        <strain evidence="3">cv. Chinese Spring</strain>
    </source>
</reference>
<evidence type="ECO:0000259" key="2">
    <source>
        <dbReference type="Pfam" id="PF13968"/>
    </source>
</evidence>
<name>A0A3B6D7P8_WHEAT</name>
<keyword evidence="1" id="KW-0472">Membrane</keyword>
<feature type="domain" description="DUF4220" evidence="2">
    <location>
        <begin position="1"/>
        <end position="137"/>
    </location>
</feature>
<keyword evidence="1" id="KW-0812">Transmembrane</keyword>
<dbReference type="OrthoDB" id="695732at2759"/>
<dbReference type="Pfam" id="PF13968">
    <property type="entry name" value="DUF4220"/>
    <property type="match status" value="1"/>
</dbReference>
<dbReference type="EnsemblPlants" id="TraesCS2D02G021700.1">
    <property type="protein sequence ID" value="TraesCS2D02G021700.1.cds1"/>
    <property type="gene ID" value="TraesCS2D02G021700"/>
</dbReference>
<organism evidence="3">
    <name type="scientific">Triticum aestivum</name>
    <name type="common">Wheat</name>
    <dbReference type="NCBI Taxonomy" id="4565"/>
    <lineage>
        <taxon>Eukaryota</taxon>
        <taxon>Viridiplantae</taxon>
        <taxon>Streptophyta</taxon>
        <taxon>Embryophyta</taxon>
        <taxon>Tracheophyta</taxon>
        <taxon>Spermatophyta</taxon>
        <taxon>Magnoliopsida</taxon>
        <taxon>Liliopsida</taxon>
        <taxon>Poales</taxon>
        <taxon>Poaceae</taxon>
        <taxon>BOP clade</taxon>
        <taxon>Pooideae</taxon>
        <taxon>Triticodae</taxon>
        <taxon>Triticeae</taxon>
        <taxon>Triticinae</taxon>
        <taxon>Triticum</taxon>
    </lineage>
</organism>
<dbReference type="OMA" id="YCIRIMS"/>
<feature type="transmembrane region" description="Helical" evidence="1">
    <location>
        <begin position="59"/>
        <end position="79"/>
    </location>
</feature>
<keyword evidence="1" id="KW-1133">Transmembrane helix</keyword>
<dbReference type="PANTHER" id="PTHR31325">
    <property type="entry name" value="OS01G0798800 PROTEIN-RELATED"/>
    <property type="match status" value="1"/>
</dbReference>
<dbReference type="Gramene" id="TraesROB_scaffold_036711_01G000100.1">
    <property type="protein sequence ID" value="TraesROB_scaffold_036711_01G000100.1"/>
    <property type="gene ID" value="TraesROB_scaffold_036711_01G000100"/>
</dbReference>
<protein>
    <recommendedName>
        <fullName evidence="2">DUF4220 domain-containing protein</fullName>
    </recommendedName>
</protein>
<keyword evidence="4" id="KW-1185">Reference proteome</keyword>
<accession>A0A3B6D7P8</accession>
<evidence type="ECO:0000313" key="3">
    <source>
        <dbReference type="EnsemblPlants" id="TraesCS2D02G021700.1.cds1"/>
    </source>
</evidence>